<dbReference type="InterPro" id="IPR029063">
    <property type="entry name" value="SAM-dependent_MTases_sf"/>
</dbReference>
<evidence type="ECO:0000259" key="1">
    <source>
        <dbReference type="Pfam" id="PF08241"/>
    </source>
</evidence>
<gene>
    <name evidence="2" type="ORF">HER31_03490</name>
</gene>
<dbReference type="GO" id="GO:0008757">
    <property type="term" value="F:S-adenosylmethionine-dependent methyltransferase activity"/>
    <property type="evidence" value="ECO:0007669"/>
    <property type="project" value="InterPro"/>
</dbReference>
<dbReference type="Proteomes" id="UP000501602">
    <property type="component" value="Chromosome"/>
</dbReference>
<feature type="domain" description="Methyltransferase type 11" evidence="1">
    <location>
        <begin position="39"/>
        <end position="125"/>
    </location>
</feature>
<keyword evidence="2" id="KW-0808">Transferase</keyword>
<dbReference type="CDD" id="cd02440">
    <property type="entry name" value="AdoMet_MTases"/>
    <property type="match status" value="1"/>
</dbReference>
<dbReference type="AlphaFoldDB" id="A0A6H1UAF5"/>
<dbReference type="Gene3D" id="3.40.50.150">
    <property type="entry name" value="Vaccinia Virus protein VP39"/>
    <property type="match status" value="1"/>
</dbReference>
<dbReference type="RefSeq" id="WP_168659292.1">
    <property type="nucleotide sequence ID" value="NZ_CP051180.1"/>
</dbReference>
<dbReference type="PANTHER" id="PTHR43861:SF1">
    <property type="entry name" value="TRANS-ACONITATE 2-METHYLTRANSFERASE"/>
    <property type="match status" value="1"/>
</dbReference>
<reference evidence="2 3" key="1">
    <citation type="submission" date="2020-04" db="EMBL/GenBank/DDBJ databases">
        <title>Ferrimonas sp. S7 isolated from sea water.</title>
        <authorList>
            <person name="Bae S.S."/>
            <person name="Baek K."/>
        </authorList>
    </citation>
    <scope>NUCLEOTIDE SEQUENCE [LARGE SCALE GENOMIC DNA]</scope>
    <source>
        <strain evidence="2 3">S7</strain>
    </source>
</reference>
<name>A0A6H1UAF5_9GAMM</name>
<proteinExistence type="predicted"/>
<organism evidence="2 3">
    <name type="scientific">Ferrimonas lipolytica</name>
    <dbReference type="NCBI Taxonomy" id="2724191"/>
    <lineage>
        <taxon>Bacteria</taxon>
        <taxon>Pseudomonadati</taxon>
        <taxon>Pseudomonadota</taxon>
        <taxon>Gammaproteobacteria</taxon>
        <taxon>Alteromonadales</taxon>
        <taxon>Ferrimonadaceae</taxon>
        <taxon>Ferrimonas</taxon>
    </lineage>
</organism>
<evidence type="ECO:0000313" key="3">
    <source>
        <dbReference type="Proteomes" id="UP000501602"/>
    </source>
</evidence>
<keyword evidence="3" id="KW-1185">Reference proteome</keyword>
<dbReference type="Pfam" id="PF08241">
    <property type="entry name" value="Methyltransf_11"/>
    <property type="match status" value="1"/>
</dbReference>
<dbReference type="KEGG" id="fes:HER31_03490"/>
<keyword evidence="2" id="KW-0489">Methyltransferase</keyword>
<sequence>MTAANCFALAAANYDQHAAVQRWAGDLLLQRCQPQMRWLDIGCGTGYLSQHLSAEQIIGIDIAKAMLQQCQPARAQLLQADMHSLPIATAAVDAIAANLSLQWSSDLQLALTEAARVTAVGGQLLVSVPADYTFTELQPLIDSQKLACNRFLSAAQLQQVAEQAGWRDVTVTSHTTTLYFGSPKALLQHFKLTGAQHAKRQPGLRGRGWWQQICQQLQTNNTERGLPLTWQIHLLEGKR</sequence>
<accession>A0A6H1UAF5</accession>
<dbReference type="PANTHER" id="PTHR43861">
    <property type="entry name" value="TRANS-ACONITATE 2-METHYLTRANSFERASE-RELATED"/>
    <property type="match status" value="1"/>
</dbReference>
<dbReference type="InterPro" id="IPR013216">
    <property type="entry name" value="Methyltransf_11"/>
</dbReference>
<evidence type="ECO:0000313" key="2">
    <source>
        <dbReference type="EMBL" id="QIZ76031.1"/>
    </source>
</evidence>
<dbReference type="SUPFAM" id="SSF53335">
    <property type="entry name" value="S-adenosyl-L-methionine-dependent methyltransferases"/>
    <property type="match status" value="1"/>
</dbReference>
<dbReference type="GO" id="GO:0032259">
    <property type="term" value="P:methylation"/>
    <property type="evidence" value="ECO:0007669"/>
    <property type="project" value="UniProtKB-KW"/>
</dbReference>
<protein>
    <submittedName>
        <fullName evidence="2">Methyltransferase domain-containing protein</fullName>
    </submittedName>
</protein>
<dbReference type="EMBL" id="CP051180">
    <property type="protein sequence ID" value="QIZ76031.1"/>
    <property type="molecule type" value="Genomic_DNA"/>
</dbReference>